<sequence length="425" mass="46529">MTEVHDVQSGREKILVIGGGISGLTASIEAAEAGFEGVLVEKNPYLGGRVARMNLYFPKLCPPTCGMEINFKRLKANSNITLYTLAEVLEITGEPGNFNVKIRQNPRFVNENCTACNACVEVCPNERPNDFNYGMDKTKAIYLPFGMAFPRHYVVDSGHCPGSECAKCVEVCKYNAIDLKMEPKMIEIKAGAVIMATGWEPYDALKIDNLGFGQYKNVITNVMMERLASPHGPTQGKILRPSDNKEVQSIAFVQCAGSRDENYLPYCSGVCCMASLKQARYVREFKPDSKVHIYYIDIRAAGKYEDFYAAVQKDENVIIQKGKVAKVTEDPATNNLIVEAENTATGEKMATAVEMVVLATGMVPASGNGQFPVNLSIDDNGFMVPEWRKTGIDAVGCVKNPVDVASSVRDATGAALHAIQHVIRR</sequence>
<feature type="domain" description="4Fe-4S ferredoxin-type" evidence="9">
    <location>
        <begin position="104"/>
        <end position="134"/>
    </location>
</feature>
<dbReference type="InterPro" id="IPR017896">
    <property type="entry name" value="4Fe4S_Fe-S-bd"/>
</dbReference>
<dbReference type="Gene3D" id="3.30.70.20">
    <property type="match status" value="1"/>
</dbReference>
<dbReference type="InterPro" id="IPR036188">
    <property type="entry name" value="FAD/NAD-bd_sf"/>
</dbReference>
<evidence type="ECO:0000256" key="2">
    <source>
        <dbReference type="ARBA" id="ARBA00006561"/>
    </source>
</evidence>
<dbReference type="PANTHER" id="PTHR43498:SF1">
    <property type="entry name" value="COB--COM HETERODISULFIDE REDUCTASE IRON-SULFUR SUBUNIT A"/>
    <property type="match status" value="1"/>
</dbReference>
<dbReference type="PROSITE" id="PS51379">
    <property type="entry name" value="4FE4S_FER_2"/>
    <property type="match status" value="2"/>
</dbReference>
<dbReference type="GO" id="GO:0046872">
    <property type="term" value="F:metal ion binding"/>
    <property type="evidence" value="ECO:0007669"/>
    <property type="project" value="UniProtKB-KW"/>
</dbReference>
<comment type="caution">
    <text evidence="10">The sequence shown here is derived from an EMBL/GenBank/DDBJ whole genome shotgun (WGS) entry which is preliminary data.</text>
</comment>
<dbReference type="AlphaFoldDB" id="A0A1F7S039"/>
<evidence type="ECO:0000313" key="10">
    <source>
        <dbReference type="EMBL" id="OGL46668.1"/>
    </source>
</evidence>
<keyword evidence="3" id="KW-0004">4Fe-4S</keyword>
<dbReference type="Gene3D" id="3.40.50.720">
    <property type="entry name" value="NAD(P)-binding Rossmann-like Domain"/>
    <property type="match status" value="1"/>
</dbReference>
<keyword evidence="8" id="KW-0411">Iron-sulfur</keyword>
<feature type="domain" description="4Fe-4S ferredoxin-type" evidence="9">
    <location>
        <begin position="151"/>
        <end position="182"/>
    </location>
</feature>
<dbReference type="Proteomes" id="UP000179266">
    <property type="component" value="Unassembled WGS sequence"/>
</dbReference>
<dbReference type="SUPFAM" id="SSF51905">
    <property type="entry name" value="FAD/NAD(P)-binding domain"/>
    <property type="match status" value="1"/>
</dbReference>
<comment type="cofactor">
    <cofactor evidence="1">
        <name>FAD</name>
        <dbReference type="ChEBI" id="CHEBI:57692"/>
    </cofactor>
</comment>
<dbReference type="Pfam" id="PF12831">
    <property type="entry name" value="FAD_oxidored"/>
    <property type="match status" value="1"/>
</dbReference>
<keyword evidence="4" id="KW-0479">Metal-binding</keyword>
<evidence type="ECO:0000256" key="4">
    <source>
        <dbReference type="ARBA" id="ARBA00022723"/>
    </source>
</evidence>
<dbReference type="GO" id="GO:0016491">
    <property type="term" value="F:oxidoreductase activity"/>
    <property type="evidence" value="ECO:0007669"/>
    <property type="project" value="UniProtKB-KW"/>
</dbReference>
<evidence type="ECO:0000256" key="6">
    <source>
        <dbReference type="ARBA" id="ARBA00023002"/>
    </source>
</evidence>
<organism evidence="10 11">
    <name type="scientific">Candidatus Schekmanbacteria bacterium RBG_13_48_7</name>
    <dbReference type="NCBI Taxonomy" id="1817878"/>
    <lineage>
        <taxon>Bacteria</taxon>
        <taxon>Candidatus Schekmaniibacteriota</taxon>
    </lineage>
</organism>
<evidence type="ECO:0000256" key="5">
    <source>
        <dbReference type="ARBA" id="ARBA00022827"/>
    </source>
</evidence>
<keyword evidence="7" id="KW-0408">Iron</keyword>
<gene>
    <name evidence="10" type="ORF">A2161_21775</name>
</gene>
<dbReference type="InterPro" id="IPR017900">
    <property type="entry name" value="4Fe4S_Fe_S_CS"/>
</dbReference>
<evidence type="ECO:0000313" key="11">
    <source>
        <dbReference type="Proteomes" id="UP000179266"/>
    </source>
</evidence>
<dbReference type="Pfam" id="PF00037">
    <property type="entry name" value="Fer4"/>
    <property type="match status" value="1"/>
</dbReference>
<dbReference type="GO" id="GO:0051539">
    <property type="term" value="F:4 iron, 4 sulfur cluster binding"/>
    <property type="evidence" value="ECO:0007669"/>
    <property type="project" value="UniProtKB-KW"/>
</dbReference>
<dbReference type="PANTHER" id="PTHR43498">
    <property type="entry name" value="FERREDOXIN:COB-COM HETERODISULFIDE REDUCTASE SUBUNIT A"/>
    <property type="match status" value="1"/>
</dbReference>
<dbReference type="InterPro" id="IPR039650">
    <property type="entry name" value="HdrA-like"/>
</dbReference>
<name>A0A1F7S039_9BACT</name>
<comment type="similarity">
    <text evidence="2">Belongs to the HdrA family.</text>
</comment>
<proteinExistence type="inferred from homology"/>
<accession>A0A1F7S039</accession>
<evidence type="ECO:0000256" key="7">
    <source>
        <dbReference type="ARBA" id="ARBA00023004"/>
    </source>
</evidence>
<keyword evidence="5" id="KW-0285">Flavoprotein</keyword>
<evidence type="ECO:0000256" key="3">
    <source>
        <dbReference type="ARBA" id="ARBA00022485"/>
    </source>
</evidence>
<evidence type="ECO:0000259" key="9">
    <source>
        <dbReference type="PROSITE" id="PS51379"/>
    </source>
</evidence>
<protein>
    <submittedName>
        <fullName evidence="10">Heterodisulfide reductase subunit A</fullName>
    </submittedName>
</protein>
<reference evidence="10 11" key="1">
    <citation type="journal article" date="2016" name="Nat. Commun.">
        <title>Thousands of microbial genomes shed light on interconnected biogeochemical processes in an aquifer system.</title>
        <authorList>
            <person name="Anantharaman K."/>
            <person name="Brown C.T."/>
            <person name="Hug L.A."/>
            <person name="Sharon I."/>
            <person name="Castelle C.J."/>
            <person name="Probst A.J."/>
            <person name="Thomas B.C."/>
            <person name="Singh A."/>
            <person name="Wilkins M.J."/>
            <person name="Karaoz U."/>
            <person name="Brodie E.L."/>
            <person name="Williams K.H."/>
            <person name="Hubbard S.S."/>
            <person name="Banfield J.F."/>
        </authorList>
    </citation>
    <scope>NUCLEOTIDE SEQUENCE [LARGE SCALE GENOMIC DNA]</scope>
</reference>
<keyword evidence="5" id="KW-0274">FAD</keyword>
<dbReference type="EMBL" id="MGDD01000118">
    <property type="protein sequence ID" value="OGL46668.1"/>
    <property type="molecule type" value="Genomic_DNA"/>
</dbReference>
<evidence type="ECO:0000256" key="8">
    <source>
        <dbReference type="ARBA" id="ARBA00023014"/>
    </source>
</evidence>
<evidence type="ECO:0000256" key="1">
    <source>
        <dbReference type="ARBA" id="ARBA00001974"/>
    </source>
</evidence>
<keyword evidence="6" id="KW-0560">Oxidoreductase</keyword>
<dbReference type="PROSITE" id="PS00198">
    <property type="entry name" value="4FE4S_FER_1"/>
    <property type="match status" value="1"/>
</dbReference>